<keyword evidence="6 7" id="KW-0067">ATP-binding</keyword>
<keyword evidence="4 7" id="KW-0547">Nucleotide-binding</keyword>
<feature type="binding site" evidence="7">
    <location>
        <position position="15"/>
    </location>
    <ligand>
        <name>ATP</name>
        <dbReference type="ChEBI" id="CHEBI:30616"/>
    </ligand>
</feature>
<evidence type="ECO:0000256" key="4">
    <source>
        <dbReference type="ARBA" id="ARBA00022741"/>
    </source>
</evidence>
<evidence type="ECO:0000256" key="2">
    <source>
        <dbReference type="ARBA" id="ARBA00022552"/>
    </source>
</evidence>
<comment type="similarity">
    <text evidence="7">Belongs to the adenylate kinase family. AK6 subfamily.</text>
</comment>
<keyword evidence="1 7" id="KW-0690">Ribosome biogenesis</keyword>
<dbReference type="GO" id="GO:0016887">
    <property type="term" value="F:ATP hydrolysis activity"/>
    <property type="evidence" value="ECO:0007669"/>
    <property type="project" value="InterPro"/>
</dbReference>
<evidence type="ECO:0000256" key="3">
    <source>
        <dbReference type="ARBA" id="ARBA00022679"/>
    </source>
</evidence>
<evidence type="ECO:0000256" key="6">
    <source>
        <dbReference type="ARBA" id="ARBA00022840"/>
    </source>
</evidence>
<sequence>MTRRIVLTGTPGTGKTTVSTLVAERTGLDVVHLNDAIADEKLYTERDVERDSLVADVEAITEWLGDWDGIVESHLSHLLDAEEAVVLRCHPEELTSRLRERGEAESKIAENAESEALDVILSETVERFGEDGVYEIDTTDRPPAAVADDVVAAVEGEMSPRVGTVSFIDYL</sequence>
<comment type="caution">
    <text evidence="7">Lacks conserved residue(s) required for the propagation of feature annotation.</text>
</comment>
<accession>A0A1I6GM41</accession>
<dbReference type="PANTHER" id="PTHR12595:SF0">
    <property type="entry name" value="ADENYLATE KINASE ISOENZYME 6"/>
    <property type="match status" value="1"/>
</dbReference>
<organism evidence="8 9">
    <name type="scientific">Halogeometricum limi</name>
    <dbReference type="NCBI Taxonomy" id="555875"/>
    <lineage>
        <taxon>Archaea</taxon>
        <taxon>Methanobacteriati</taxon>
        <taxon>Methanobacteriota</taxon>
        <taxon>Stenosarchaea group</taxon>
        <taxon>Halobacteria</taxon>
        <taxon>Halobacteriales</taxon>
        <taxon>Haloferacaceae</taxon>
        <taxon>Halogeometricum</taxon>
    </lineage>
</organism>
<feature type="binding site" evidence="7">
    <location>
        <position position="101"/>
    </location>
    <ligand>
        <name>ATP</name>
        <dbReference type="ChEBI" id="CHEBI:30616"/>
    </ligand>
</feature>
<comment type="function">
    <text evidence="7">Broad-specificity nucleoside monophosphate (NMP) kinase that catalyzes the reversible transfer of the terminal phosphate group between nucleoside triphosphates and monophosphates. Has also ATPase activity. Involved in the late maturation steps of the 30S ribosomal particles, specifically 16S rRNA maturation. While NMP activity is not required for ribosome maturation, ATPase activity is. Associates transiently with small ribosomal subunit protein uS11. ATP hydrolysis breaks the interaction with uS11. May temporarily remove uS11 from the ribosome to enable a conformational change of the ribosomal RNA that is needed for the final maturation step of the small ribosomal subunit.</text>
</comment>
<feature type="region of interest" description="LID" evidence="7">
    <location>
        <begin position="100"/>
        <end position="110"/>
    </location>
</feature>
<keyword evidence="2 7" id="KW-0698">rRNA processing</keyword>
<evidence type="ECO:0000256" key="7">
    <source>
        <dbReference type="HAMAP-Rule" id="MF_00039"/>
    </source>
</evidence>
<protein>
    <recommendedName>
        <fullName evidence="7">Putative adenylate kinase</fullName>
        <shortName evidence="7">AK</shortName>
        <ecNumber evidence="7">2.7.4.3</ecNumber>
    </recommendedName>
    <alternativeName>
        <fullName evidence="7">ATP-AMP transphosphorylase</fullName>
    </alternativeName>
</protein>
<proteinExistence type="inferred from homology"/>
<dbReference type="SUPFAM" id="SSF52540">
    <property type="entry name" value="P-loop containing nucleoside triphosphate hydrolases"/>
    <property type="match status" value="1"/>
</dbReference>
<dbReference type="GO" id="GO:0004017">
    <property type="term" value="F:AMP kinase activity"/>
    <property type="evidence" value="ECO:0007669"/>
    <property type="project" value="UniProtKB-UniRule"/>
</dbReference>
<dbReference type="Gene3D" id="3.40.50.300">
    <property type="entry name" value="P-loop containing nucleotide triphosphate hydrolases"/>
    <property type="match status" value="1"/>
</dbReference>
<dbReference type="PANTHER" id="PTHR12595">
    <property type="entry name" value="POS9-ACTIVATING FACTOR FAP7-RELATED"/>
    <property type="match status" value="1"/>
</dbReference>
<evidence type="ECO:0000313" key="9">
    <source>
        <dbReference type="Proteomes" id="UP000243250"/>
    </source>
</evidence>
<evidence type="ECO:0000256" key="1">
    <source>
        <dbReference type="ARBA" id="ARBA00022517"/>
    </source>
</evidence>
<comment type="catalytic activity">
    <reaction evidence="7">
        <text>ATP + H2O = ADP + phosphate + H(+)</text>
        <dbReference type="Rhea" id="RHEA:13065"/>
        <dbReference type="ChEBI" id="CHEBI:15377"/>
        <dbReference type="ChEBI" id="CHEBI:15378"/>
        <dbReference type="ChEBI" id="CHEBI:30616"/>
        <dbReference type="ChEBI" id="CHEBI:43474"/>
        <dbReference type="ChEBI" id="CHEBI:456216"/>
    </reaction>
</comment>
<name>A0A1I6GM41_9EURY</name>
<evidence type="ECO:0000256" key="5">
    <source>
        <dbReference type="ARBA" id="ARBA00022777"/>
    </source>
</evidence>
<reference evidence="9" key="1">
    <citation type="submission" date="2016-10" db="EMBL/GenBank/DDBJ databases">
        <authorList>
            <person name="Varghese N."/>
            <person name="Submissions S."/>
        </authorList>
    </citation>
    <scope>NUCLEOTIDE SEQUENCE [LARGE SCALE GENOMIC DNA]</scope>
    <source>
        <strain evidence="9">CGMCC 1.8711</strain>
    </source>
</reference>
<dbReference type="OrthoDB" id="8730at2157"/>
<feature type="binding site" evidence="7">
    <location>
        <position position="16"/>
    </location>
    <ligand>
        <name>ATP</name>
        <dbReference type="ChEBI" id="CHEBI:30616"/>
    </ligand>
</feature>
<feature type="binding site" evidence="7">
    <location>
        <position position="17"/>
    </location>
    <ligand>
        <name>ATP</name>
        <dbReference type="ChEBI" id="CHEBI:30616"/>
    </ligand>
</feature>
<dbReference type="InterPro" id="IPR020618">
    <property type="entry name" value="Adenyl_kinase_AK6"/>
</dbReference>
<dbReference type="EC" id="2.7.4.3" evidence="7"/>
<dbReference type="GO" id="GO:0005524">
    <property type="term" value="F:ATP binding"/>
    <property type="evidence" value="ECO:0007669"/>
    <property type="project" value="UniProtKB-UniRule"/>
</dbReference>
<gene>
    <name evidence="8" type="ORF">SAMN04488124_1249</name>
</gene>
<comment type="catalytic activity">
    <reaction evidence="7">
        <text>AMP + ATP = 2 ADP</text>
        <dbReference type="Rhea" id="RHEA:12973"/>
        <dbReference type="ChEBI" id="CHEBI:30616"/>
        <dbReference type="ChEBI" id="CHEBI:456215"/>
        <dbReference type="ChEBI" id="CHEBI:456216"/>
        <dbReference type="EC" id="2.7.4.3"/>
    </reaction>
</comment>
<dbReference type="GO" id="GO:0042274">
    <property type="term" value="P:ribosomal small subunit biogenesis"/>
    <property type="evidence" value="ECO:0007669"/>
    <property type="project" value="UniProtKB-UniRule"/>
</dbReference>
<feature type="binding site" evidence="7">
    <location>
        <position position="14"/>
    </location>
    <ligand>
        <name>ATP</name>
        <dbReference type="ChEBI" id="CHEBI:30616"/>
    </ligand>
</feature>
<keyword evidence="5 7" id="KW-0418">Kinase</keyword>
<dbReference type="Pfam" id="PF13238">
    <property type="entry name" value="AAA_18"/>
    <property type="match status" value="1"/>
</dbReference>
<dbReference type="STRING" id="555875.SAMN04488124_1249"/>
<keyword evidence="9" id="KW-1185">Reference proteome</keyword>
<comment type="subunit">
    <text evidence="7">Interacts with uS11. Not a structural component of 40S pre-ribosomes, but transiently interacts with them by binding to uS11.</text>
</comment>
<evidence type="ECO:0000313" key="8">
    <source>
        <dbReference type="EMBL" id="SFR43216.1"/>
    </source>
</evidence>
<dbReference type="GO" id="GO:0006364">
    <property type="term" value="P:rRNA processing"/>
    <property type="evidence" value="ECO:0007669"/>
    <property type="project" value="UniProtKB-KW"/>
</dbReference>
<dbReference type="InterPro" id="IPR027417">
    <property type="entry name" value="P-loop_NTPase"/>
</dbReference>
<dbReference type="HAMAP" id="MF_00039">
    <property type="entry name" value="Adenylate_kinase_AK6"/>
    <property type="match status" value="1"/>
</dbReference>
<dbReference type="AlphaFoldDB" id="A0A1I6GM41"/>
<keyword evidence="3 7" id="KW-0808">Transferase</keyword>
<dbReference type="EMBL" id="FOYS01000002">
    <property type="protein sequence ID" value="SFR43216.1"/>
    <property type="molecule type" value="Genomic_DNA"/>
</dbReference>
<feature type="binding site" evidence="7">
    <location>
        <position position="12"/>
    </location>
    <ligand>
        <name>ATP</name>
        <dbReference type="ChEBI" id="CHEBI:30616"/>
    </ligand>
</feature>
<dbReference type="Proteomes" id="UP000243250">
    <property type="component" value="Unassembled WGS sequence"/>
</dbReference>
<dbReference type="RefSeq" id="WP_089878018.1">
    <property type="nucleotide sequence ID" value="NZ_FOYS01000002.1"/>
</dbReference>